<comment type="caution">
    <text evidence="2">The sequence shown here is derived from an EMBL/GenBank/DDBJ whole genome shotgun (WGS) entry which is preliminary data.</text>
</comment>
<reference evidence="2 3" key="1">
    <citation type="submission" date="2018-03" db="EMBL/GenBank/DDBJ databases">
        <title>Draft Genome Sequences of the Obligatory Marine Myxobacteria Enhygromyxa salina SWB005.</title>
        <authorList>
            <person name="Poehlein A."/>
            <person name="Moghaddam J.A."/>
            <person name="Harms H."/>
            <person name="Alanjari M."/>
            <person name="Koenig G.M."/>
            <person name="Daniel R."/>
            <person name="Schaeberle T.F."/>
        </authorList>
    </citation>
    <scope>NUCLEOTIDE SEQUENCE [LARGE SCALE GENOMIC DNA]</scope>
    <source>
        <strain evidence="2 3">SWB005</strain>
    </source>
</reference>
<gene>
    <name evidence="2" type="ORF">ENSA5_25540</name>
</gene>
<protein>
    <recommendedName>
        <fullName evidence="4">Secreted protein</fullName>
    </recommendedName>
</protein>
<evidence type="ECO:0008006" key="4">
    <source>
        <dbReference type="Google" id="ProtNLM"/>
    </source>
</evidence>
<dbReference type="InterPro" id="IPR025649">
    <property type="entry name" value="DUF4360"/>
</dbReference>
<accession>A0A2S9YAU1</accession>
<proteinExistence type="predicted"/>
<evidence type="ECO:0000313" key="3">
    <source>
        <dbReference type="Proteomes" id="UP000237968"/>
    </source>
</evidence>
<dbReference type="PANTHER" id="PTHR38847">
    <property type="match status" value="1"/>
</dbReference>
<dbReference type="Proteomes" id="UP000237968">
    <property type="component" value="Unassembled WGS sequence"/>
</dbReference>
<dbReference type="EMBL" id="PVNK01000126">
    <property type="protein sequence ID" value="PRQ02219.1"/>
    <property type="molecule type" value="Genomic_DNA"/>
</dbReference>
<dbReference type="AlphaFoldDB" id="A0A2S9YAU1"/>
<evidence type="ECO:0000256" key="1">
    <source>
        <dbReference type="SAM" id="MobiDB-lite"/>
    </source>
</evidence>
<dbReference type="Pfam" id="PF14273">
    <property type="entry name" value="DUF4360"/>
    <property type="match status" value="1"/>
</dbReference>
<feature type="region of interest" description="Disordered" evidence="1">
    <location>
        <begin position="28"/>
        <end position="54"/>
    </location>
</feature>
<sequence>MLGISDMDPRTHILFGLALIALPSAACDGESGEGGEGGDTQALDKDKPGNMDEAPKAEDLWVEGVVYDGAGCPDPDSVQVGFAPDKMSFFVSFNDMLLINPAKSPIQTTNCVISAQLHVPDGWQVGVTAVDGYGYALLEEGVKARNTGSYFFAGEPVGYETETSLEGSYDSIYSKDENVEAQSIVWSECGASTIFAINNSLVLNAIAAPQEQAIFSSIYAGIELQSKKC</sequence>
<evidence type="ECO:0000313" key="2">
    <source>
        <dbReference type="EMBL" id="PRQ02219.1"/>
    </source>
</evidence>
<dbReference type="PANTHER" id="PTHR38847:SF1">
    <property type="entry name" value="PSEUDOURIDINE SYNTHASE RSUA_RLUA-LIKE DOMAIN-CONTAINING PROTEIN"/>
    <property type="match status" value="1"/>
</dbReference>
<keyword evidence="3" id="KW-1185">Reference proteome</keyword>
<name>A0A2S9YAU1_9BACT</name>
<feature type="compositionally biased region" description="Basic and acidic residues" evidence="1">
    <location>
        <begin position="42"/>
        <end position="54"/>
    </location>
</feature>
<organism evidence="2 3">
    <name type="scientific">Enhygromyxa salina</name>
    <dbReference type="NCBI Taxonomy" id="215803"/>
    <lineage>
        <taxon>Bacteria</taxon>
        <taxon>Pseudomonadati</taxon>
        <taxon>Myxococcota</taxon>
        <taxon>Polyangia</taxon>
        <taxon>Nannocystales</taxon>
        <taxon>Nannocystaceae</taxon>
        <taxon>Enhygromyxa</taxon>
    </lineage>
</organism>